<dbReference type="InterPro" id="IPR036259">
    <property type="entry name" value="MFS_trans_sf"/>
</dbReference>
<dbReference type="GO" id="GO:0016020">
    <property type="term" value="C:membrane"/>
    <property type="evidence" value="ECO:0007669"/>
    <property type="project" value="UniProtKB-SubCell"/>
</dbReference>
<reference evidence="6 7" key="1">
    <citation type="submission" date="2020-04" db="EMBL/GenBank/DDBJ databases">
        <authorList>
            <person name="Wallbank WR R."/>
            <person name="Pardo Diaz C."/>
            <person name="Kozak K."/>
            <person name="Martin S."/>
            <person name="Jiggins C."/>
            <person name="Moest M."/>
            <person name="Warren A I."/>
            <person name="Byers J.R.P. K."/>
            <person name="Montejo-Kovacevich G."/>
            <person name="Yen C E."/>
        </authorList>
    </citation>
    <scope>NUCLEOTIDE SEQUENCE [LARGE SCALE GENOMIC DNA]</scope>
</reference>
<dbReference type="Pfam" id="PF00083">
    <property type="entry name" value="Sugar_tr"/>
    <property type="match status" value="1"/>
</dbReference>
<keyword evidence="4 5" id="KW-0472">Membrane</keyword>
<sequence>MNLINLLKRYGVTGIRCKYPNCGDTNLEKNFSSTLDDSCYRYFIIDENSSCIDSNIDKNKLEECTEFVYDEKDSFHAEFNLGCQDWKRPFVASVHSFGYMAGLLIIGPLADKYFILLFIIIKAVGCDVTEGSLSRIRQKECDYSDWNNSWYHRNGKKPSTFLLGVEMVTKENRAAFITIMTATTSLSGVLMAIIAWIVPYWRHFLRVIYAPCLLFLLYIFLLDESIRWLLITGRKNEAKNIIREATKMNKVDITEAEIDNISYVKRTEGDIGLLKVLKVTFSSRKLVARIGGCVCMWIVTLFNKYVLILNSVELEGNKYINYGLTQISELPASFLLVFILNKFKRRIPLTVSFLLTGVFCGARAFVPKGHIVLSTFLFLVGKFMAAISSAIVYLYTAELFPTQTRSTMHSLCSSIGRTATILAPQTPLLMRYWYGLPSLLVGVLSLVTGLLVLMMPDTAEDVLPDTVFEAENVGSKETNKDIEVTKF</sequence>
<accession>A0A8S1A2P0</accession>
<dbReference type="InterPro" id="IPR005828">
    <property type="entry name" value="MFS_sugar_transport-like"/>
</dbReference>
<protein>
    <submittedName>
        <fullName evidence="6">Uncharacterized protein</fullName>
    </submittedName>
</protein>
<gene>
    <name evidence="6" type="ORF">APLA_LOCUS8472</name>
</gene>
<dbReference type="Gene3D" id="1.20.1250.20">
    <property type="entry name" value="MFS general substrate transporter like domains"/>
    <property type="match status" value="1"/>
</dbReference>
<feature type="transmembrane region" description="Helical" evidence="5">
    <location>
        <begin position="286"/>
        <end position="307"/>
    </location>
</feature>
<evidence type="ECO:0000256" key="2">
    <source>
        <dbReference type="ARBA" id="ARBA00022692"/>
    </source>
</evidence>
<keyword evidence="2 5" id="KW-0812">Transmembrane</keyword>
<proteinExistence type="predicted"/>
<feature type="transmembrane region" description="Helical" evidence="5">
    <location>
        <begin position="432"/>
        <end position="455"/>
    </location>
</feature>
<organism evidence="6 7">
    <name type="scientific">Arctia plantaginis</name>
    <name type="common">Wood tiger moth</name>
    <name type="synonym">Phalaena plantaginis</name>
    <dbReference type="NCBI Taxonomy" id="874455"/>
    <lineage>
        <taxon>Eukaryota</taxon>
        <taxon>Metazoa</taxon>
        <taxon>Ecdysozoa</taxon>
        <taxon>Arthropoda</taxon>
        <taxon>Hexapoda</taxon>
        <taxon>Insecta</taxon>
        <taxon>Pterygota</taxon>
        <taxon>Neoptera</taxon>
        <taxon>Endopterygota</taxon>
        <taxon>Lepidoptera</taxon>
        <taxon>Glossata</taxon>
        <taxon>Ditrysia</taxon>
        <taxon>Noctuoidea</taxon>
        <taxon>Erebidae</taxon>
        <taxon>Arctiinae</taxon>
        <taxon>Arctia</taxon>
    </lineage>
</organism>
<feature type="transmembrane region" description="Helical" evidence="5">
    <location>
        <begin position="347"/>
        <end position="365"/>
    </location>
</feature>
<dbReference type="EMBL" id="CADEBC010000508">
    <property type="protein sequence ID" value="CAB3241193.1"/>
    <property type="molecule type" value="Genomic_DNA"/>
</dbReference>
<comment type="subcellular location">
    <subcellularLocation>
        <location evidence="1">Membrane</location>
        <topology evidence="1">Multi-pass membrane protein</topology>
    </subcellularLocation>
</comment>
<keyword evidence="7" id="KW-1185">Reference proteome</keyword>
<feature type="transmembrane region" description="Helical" evidence="5">
    <location>
        <begin position="319"/>
        <end position="340"/>
    </location>
</feature>
<evidence type="ECO:0000313" key="7">
    <source>
        <dbReference type="Proteomes" id="UP000494106"/>
    </source>
</evidence>
<comment type="caution">
    <text evidence="6">The sequence shown here is derived from an EMBL/GenBank/DDBJ whole genome shotgun (WGS) entry which is preliminary data.</text>
</comment>
<evidence type="ECO:0000256" key="4">
    <source>
        <dbReference type="ARBA" id="ARBA00023136"/>
    </source>
</evidence>
<dbReference type="SUPFAM" id="SSF103473">
    <property type="entry name" value="MFS general substrate transporter"/>
    <property type="match status" value="1"/>
</dbReference>
<feature type="transmembrane region" description="Helical" evidence="5">
    <location>
        <begin position="204"/>
        <end position="222"/>
    </location>
</feature>
<dbReference type="PANTHER" id="PTHR24064">
    <property type="entry name" value="SOLUTE CARRIER FAMILY 22 MEMBER"/>
    <property type="match status" value="1"/>
</dbReference>
<keyword evidence="3 5" id="KW-1133">Transmembrane helix</keyword>
<evidence type="ECO:0000256" key="1">
    <source>
        <dbReference type="ARBA" id="ARBA00004141"/>
    </source>
</evidence>
<evidence type="ECO:0000256" key="5">
    <source>
        <dbReference type="SAM" id="Phobius"/>
    </source>
</evidence>
<name>A0A8S1A2P0_ARCPL</name>
<evidence type="ECO:0000313" key="6">
    <source>
        <dbReference type="EMBL" id="CAB3241193.1"/>
    </source>
</evidence>
<dbReference type="AlphaFoldDB" id="A0A8S1A2P0"/>
<dbReference type="GO" id="GO:0022857">
    <property type="term" value="F:transmembrane transporter activity"/>
    <property type="evidence" value="ECO:0007669"/>
    <property type="project" value="InterPro"/>
</dbReference>
<feature type="transmembrane region" description="Helical" evidence="5">
    <location>
        <begin position="371"/>
        <end position="395"/>
    </location>
</feature>
<dbReference type="Proteomes" id="UP000494106">
    <property type="component" value="Unassembled WGS sequence"/>
</dbReference>
<feature type="transmembrane region" description="Helical" evidence="5">
    <location>
        <begin position="174"/>
        <end position="198"/>
    </location>
</feature>
<dbReference type="OrthoDB" id="5296287at2759"/>
<evidence type="ECO:0000256" key="3">
    <source>
        <dbReference type="ARBA" id="ARBA00022989"/>
    </source>
</evidence>